<protein>
    <submittedName>
        <fullName evidence="2">Uncharacterized protein</fullName>
    </submittedName>
</protein>
<feature type="region of interest" description="Disordered" evidence="1">
    <location>
        <begin position="80"/>
        <end position="106"/>
    </location>
</feature>
<organism evidence="2 3">
    <name type="scientific">Cypionkella aquatica</name>
    <dbReference type="NCBI Taxonomy" id="1756042"/>
    <lineage>
        <taxon>Bacteria</taxon>
        <taxon>Pseudomonadati</taxon>
        <taxon>Pseudomonadota</taxon>
        <taxon>Alphaproteobacteria</taxon>
        <taxon>Rhodobacterales</taxon>
        <taxon>Paracoccaceae</taxon>
        <taxon>Cypionkella</taxon>
    </lineage>
</organism>
<evidence type="ECO:0000313" key="3">
    <source>
        <dbReference type="Proteomes" id="UP001157355"/>
    </source>
</evidence>
<dbReference type="EMBL" id="BSPP01000011">
    <property type="protein sequence ID" value="GLS88211.1"/>
    <property type="molecule type" value="Genomic_DNA"/>
</dbReference>
<keyword evidence="3" id="KW-1185">Reference proteome</keyword>
<proteinExistence type="predicted"/>
<comment type="caution">
    <text evidence="2">The sequence shown here is derived from an EMBL/GenBank/DDBJ whole genome shotgun (WGS) entry which is preliminary data.</text>
</comment>
<name>A0AA37UB53_9RHOB</name>
<evidence type="ECO:0000256" key="1">
    <source>
        <dbReference type="SAM" id="MobiDB-lite"/>
    </source>
</evidence>
<gene>
    <name evidence="2" type="ORF">GCM10010873_31850</name>
</gene>
<reference evidence="2 3" key="1">
    <citation type="journal article" date="2014" name="Int. J. Syst. Evol. Microbiol.">
        <title>Complete genome sequence of Corynebacterium casei LMG S-19264T (=DSM 44701T), isolated from a smear-ripened cheese.</title>
        <authorList>
            <consortium name="US DOE Joint Genome Institute (JGI-PGF)"/>
            <person name="Walter F."/>
            <person name="Albersmeier A."/>
            <person name="Kalinowski J."/>
            <person name="Ruckert C."/>
        </authorList>
    </citation>
    <scope>NUCLEOTIDE SEQUENCE [LARGE SCALE GENOMIC DNA]</scope>
    <source>
        <strain evidence="2 3">NBRC 111766</strain>
    </source>
</reference>
<accession>A0AA37UB53</accession>
<sequence>MFGMPRAPSNVQPWEQETVPVSKVLLDAVSGKALKDYRQISATELFRASATCFLFIWAMDVEGKVFLAFEEVLPPDDASDPTLRYGHPRRRGFPTHPAKEKKLGHPTLLNSGHARMAGELLLDEHENNLLWYLNAESGRYCRSLPPSRSQCEAVRDLFEKMIKDTVIWDED</sequence>
<dbReference type="AlphaFoldDB" id="A0AA37UB53"/>
<dbReference type="Proteomes" id="UP001157355">
    <property type="component" value="Unassembled WGS sequence"/>
</dbReference>
<evidence type="ECO:0000313" key="2">
    <source>
        <dbReference type="EMBL" id="GLS88211.1"/>
    </source>
</evidence>